<dbReference type="InterPro" id="IPR036423">
    <property type="entry name" value="SOD-like_Cu/Zn_dom_sf"/>
</dbReference>
<dbReference type="Gene3D" id="2.60.40.200">
    <property type="entry name" value="Superoxide dismutase, copper/zinc binding domain"/>
    <property type="match status" value="1"/>
</dbReference>
<feature type="domain" description="Superoxide dismutase copper/zinc binding" evidence="2">
    <location>
        <begin position="81"/>
        <end position="185"/>
    </location>
</feature>
<dbReference type="InterPro" id="IPR001424">
    <property type="entry name" value="SOD_Cu_Zn_dom"/>
</dbReference>
<gene>
    <name evidence="3" type="ORF">ERUC_LOCUS6500</name>
</gene>
<protein>
    <recommendedName>
        <fullName evidence="2">Superoxide dismutase copper/zinc binding domain-containing protein</fullName>
    </recommendedName>
</protein>
<evidence type="ECO:0000256" key="1">
    <source>
        <dbReference type="ARBA" id="ARBA00023008"/>
    </source>
</evidence>
<dbReference type="SUPFAM" id="SSF49329">
    <property type="entry name" value="Cu,Zn superoxide dismutase-like"/>
    <property type="match status" value="1"/>
</dbReference>
<dbReference type="Proteomes" id="UP001642260">
    <property type="component" value="Unassembled WGS sequence"/>
</dbReference>
<reference evidence="3 4" key="1">
    <citation type="submission" date="2022-03" db="EMBL/GenBank/DDBJ databases">
        <authorList>
            <person name="Macdonald S."/>
            <person name="Ahmed S."/>
            <person name="Newling K."/>
        </authorList>
    </citation>
    <scope>NUCLEOTIDE SEQUENCE [LARGE SCALE GENOMIC DNA]</scope>
</reference>
<proteinExistence type="predicted"/>
<keyword evidence="4" id="KW-1185">Reference proteome</keyword>
<accession>A0ABC8J4B6</accession>
<organism evidence="3 4">
    <name type="scientific">Eruca vesicaria subsp. sativa</name>
    <name type="common">Garden rocket</name>
    <name type="synonym">Eruca sativa</name>
    <dbReference type="NCBI Taxonomy" id="29727"/>
    <lineage>
        <taxon>Eukaryota</taxon>
        <taxon>Viridiplantae</taxon>
        <taxon>Streptophyta</taxon>
        <taxon>Embryophyta</taxon>
        <taxon>Tracheophyta</taxon>
        <taxon>Spermatophyta</taxon>
        <taxon>Magnoliopsida</taxon>
        <taxon>eudicotyledons</taxon>
        <taxon>Gunneridae</taxon>
        <taxon>Pentapetalae</taxon>
        <taxon>rosids</taxon>
        <taxon>malvids</taxon>
        <taxon>Brassicales</taxon>
        <taxon>Brassicaceae</taxon>
        <taxon>Brassiceae</taxon>
        <taxon>Eruca</taxon>
    </lineage>
</organism>
<name>A0ABC8J4B6_ERUVS</name>
<evidence type="ECO:0000313" key="4">
    <source>
        <dbReference type="Proteomes" id="UP001642260"/>
    </source>
</evidence>
<dbReference type="AlphaFoldDB" id="A0ABC8J4B6"/>
<evidence type="ECO:0000313" key="3">
    <source>
        <dbReference type="EMBL" id="CAH8313076.1"/>
    </source>
</evidence>
<evidence type="ECO:0000259" key="2">
    <source>
        <dbReference type="Pfam" id="PF00080"/>
    </source>
</evidence>
<dbReference type="InterPro" id="IPR024134">
    <property type="entry name" value="SOD_Cu/Zn_/chaperone"/>
</dbReference>
<keyword evidence="1" id="KW-0186">Copper</keyword>
<dbReference type="EMBL" id="CAKOAT010076266">
    <property type="protein sequence ID" value="CAH8313076.1"/>
    <property type="molecule type" value="Genomic_DNA"/>
</dbReference>
<dbReference type="FunFam" id="2.60.40.200:FF:000006">
    <property type="entry name" value="Copper chaperone for superoxide dismutase"/>
    <property type="match status" value="1"/>
</dbReference>
<dbReference type="Pfam" id="PF00080">
    <property type="entry name" value="Sod_Cu"/>
    <property type="match status" value="1"/>
</dbReference>
<dbReference type="PANTHER" id="PTHR10003">
    <property type="entry name" value="SUPEROXIDE DISMUTASE CU-ZN -RELATED"/>
    <property type="match status" value="1"/>
</dbReference>
<comment type="caution">
    <text evidence="3">The sequence shown here is derived from an EMBL/GenBank/DDBJ whole genome shotgun (WGS) entry which is preliminary data.</text>
</comment>
<sequence>MMSYLRSVATIPGAASATQTEFTLFSSSSTKSQTLPFPSSSRSSPRLRWGYARSIASPPMACVPQVSAAAVSEFKGPNIFGVVRFVQISMENVRIEASFGGLSPGKHSWCINEYGDLTKGAASTGNMYNPLQDDQTAKHPPGDLGTLEADNNGEAFYTVKKEKMNVTDLIGRAVVLYETEDKSLQGITAAVVARSGEVGESCRKLCSCDGTTVWEATLC</sequence>